<dbReference type="AlphaFoldDB" id="A0A919XLG3"/>
<dbReference type="NCBIfam" id="TIGR01764">
    <property type="entry name" value="excise"/>
    <property type="match status" value="1"/>
</dbReference>
<dbReference type="GO" id="GO:0003677">
    <property type="term" value="F:DNA binding"/>
    <property type="evidence" value="ECO:0007669"/>
    <property type="project" value="InterPro"/>
</dbReference>
<feature type="domain" description="Helix-turn-helix" evidence="1">
    <location>
        <begin position="40"/>
        <end position="86"/>
    </location>
</feature>
<proteinExistence type="predicted"/>
<evidence type="ECO:0000259" key="1">
    <source>
        <dbReference type="Pfam" id="PF12728"/>
    </source>
</evidence>
<name>A0A919XLG3_9BACL</name>
<dbReference type="InterPro" id="IPR041657">
    <property type="entry name" value="HTH_17"/>
</dbReference>
<reference evidence="2" key="1">
    <citation type="submission" date="2021-03" db="EMBL/GenBank/DDBJ databases">
        <title>Antimicrobial resistance genes in bacteria isolated from Japanese honey, and their potential for conferring macrolide and lincosamide resistance in the American foulbrood pathogen Paenibacillus larvae.</title>
        <authorList>
            <person name="Okamoto M."/>
            <person name="Kumagai M."/>
            <person name="Kanamori H."/>
            <person name="Takamatsu D."/>
        </authorList>
    </citation>
    <scope>NUCLEOTIDE SEQUENCE</scope>
    <source>
        <strain evidence="2">J2TS6</strain>
    </source>
</reference>
<dbReference type="Pfam" id="PF12728">
    <property type="entry name" value="HTH_17"/>
    <property type="match status" value="1"/>
</dbReference>
<dbReference type="InterPro" id="IPR009061">
    <property type="entry name" value="DNA-bd_dom_put_sf"/>
</dbReference>
<dbReference type="Proteomes" id="UP000679779">
    <property type="component" value="Unassembled WGS sequence"/>
</dbReference>
<evidence type="ECO:0000313" key="3">
    <source>
        <dbReference type="Proteomes" id="UP000679779"/>
    </source>
</evidence>
<sequence length="95" mass="11271">METQMFIEALRTDIKRELAAEILSELQPEIKKALRANIFNLEEACQYLKVSGSTLRRMVRNGEIAYFRQRNQLYFRQIDLDKHIESILVRKGELQ</sequence>
<dbReference type="SUPFAM" id="SSF46955">
    <property type="entry name" value="Putative DNA-binding domain"/>
    <property type="match status" value="1"/>
</dbReference>
<dbReference type="InterPro" id="IPR010093">
    <property type="entry name" value="SinI_DNA-bd"/>
</dbReference>
<dbReference type="EMBL" id="BORQ01000009">
    <property type="protein sequence ID" value="GIO34381.1"/>
    <property type="molecule type" value="Genomic_DNA"/>
</dbReference>
<evidence type="ECO:0000313" key="2">
    <source>
        <dbReference type="EMBL" id="GIO34381.1"/>
    </source>
</evidence>
<organism evidence="2 3">
    <name type="scientific">Paenibacillus albilobatus</name>
    <dbReference type="NCBI Taxonomy" id="2716884"/>
    <lineage>
        <taxon>Bacteria</taxon>
        <taxon>Bacillati</taxon>
        <taxon>Bacillota</taxon>
        <taxon>Bacilli</taxon>
        <taxon>Bacillales</taxon>
        <taxon>Paenibacillaceae</taxon>
        <taxon>Paenibacillus</taxon>
    </lineage>
</organism>
<keyword evidence="3" id="KW-1185">Reference proteome</keyword>
<comment type="caution">
    <text evidence="2">The sequence shown here is derived from an EMBL/GenBank/DDBJ whole genome shotgun (WGS) entry which is preliminary data.</text>
</comment>
<dbReference type="RefSeq" id="WP_244873167.1">
    <property type="nucleotide sequence ID" value="NZ_BORQ01000009.1"/>
</dbReference>
<protein>
    <recommendedName>
        <fullName evidence="1">Helix-turn-helix domain-containing protein</fullName>
    </recommendedName>
</protein>
<gene>
    <name evidence="2" type="ORF">J2TS6_55220</name>
</gene>
<accession>A0A919XLG3</accession>